<proteinExistence type="predicted"/>
<dbReference type="KEGG" id="tva:4750011"/>
<dbReference type="GO" id="GO:0005814">
    <property type="term" value="C:centriole"/>
    <property type="evidence" value="ECO:0000318"/>
    <property type="project" value="GO_Central"/>
</dbReference>
<name>A2FS08_TRIV3</name>
<dbReference type="RefSeq" id="XP_001305230.1">
    <property type="nucleotide sequence ID" value="XM_001305229.1"/>
</dbReference>
<dbReference type="GO" id="GO:0051298">
    <property type="term" value="P:centrosome duplication"/>
    <property type="evidence" value="ECO:0007669"/>
    <property type="project" value="InterPro"/>
</dbReference>
<accession>A2FS08</accession>
<dbReference type="GO" id="GO:0090222">
    <property type="term" value="P:centrosome-templated microtubule nucleation"/>
    <property type="evidence" value="ECO:0007669"/>
    <property type="project" value="InterPro"/>
</dbReference>
<reference evidence="1" key="1">
    <citation type="submission" date="2006-10" db="EMBL/GenBank/DDBJ databases">
        <authorList>
            <person name="Amadeo P."/>
            <person name="Zhao Q."/>
            <person name="Wortman J."/>
            <person name="Fraser-Liggett C."/>
            <person name="Carlton J."/>
        </authorList>
    </citation>
    <scope>NUCLEOTIDE SEQUENCE</scope>
    <source>
        <strain evidence="1">G3</strain>
    </source>
</reference>
<reference evidence="1" key="2">
    <citation type="journal article" date="2007" name="Science">
        <title>Draft genome sequence of the sexually transmitted pathogen Trichomonas vaginalis.</title>
        <authorList>
            <person name="Carlton J.M."/>
            <person name="Hirt R.P."/>
            <person name="Silva J.C."/>
            <person name="Delcher A.L."/>
            <person name="Schatz M."/>
            <person name="Zhao Q."/>
            <person name="Wortman J.R."/>
            <person name="Bidwell S.L."/>
            <person name="Alsmark U.C.M."/>
            <person name="Besteiro S."/>
            <person name="Sicheritz-Ponten T."/>
            <person name="Noel C.J."/>
            <person name="Dacks J.B."/>
            <person name="Foster P.G."/>
            <person name="Simillion C."/>
            <person name="Van de Peer Y."/>
            <person name="Miranda-Saavedra D."/>
            <person name="Barton G.J."/>
            <person name="Westrop G.D."/>
            <person name="Mueller S."/>
            <person name="Dessi D."/>
            <person name="Fiori P.L."/>
            <person name="Ren Q."/>
            <person name="Paulsen I."/>
            <person name="Zhang H."/>
            <person name="Bastida-Corcuera F.D."/>
            <person name="Simoes-Barbosa A."/>
            <person name="Brown M.T."/>
            <person name="Hayes R.D."/>
            <person name="Mukherjee M."/>
            <person name="Okumura C.Y."/>
            <person name="Schneider R."/>
            <person name="Smith A.J."/>
            <person name="Vanacova S."/>
            <person name="Villalvazo M."/>
            <person name="Haas B.J."/>
            <person name="Pertea M."/>
            <person name="Feldblyum T.V."/>
            <person name="Utterback T.R."/>
            <person name="Shu C.L."/>
            <person name="Osoegawa K."/>
            <person name="de Jong P.J."/>
            <person name="Hrdy I."/>
            <person name="Horvathova L."/>
            <person name="Zubacova Z."/>
            <person name="Dolezal P."/>
            <person name="Malik S.B."/>
            <person name="Logsdon J.M. Jr."/>
            <person name="Henze K."/>
            <person name="Gupta A."/>
            <person name="Wang C.C."/>
            <person name="Dunne R.L."/>
            <person name="Upcroft J.A."/>
            <person name="Upcroft P."/>
            <person name="White O."/>
            <person name="Salzberg S.L."/>
            <person name="Tang P."/>
            <person name="Chiu C.-H."/>
            <person name="Lee Y.-S."/>
            <person name="Embley T.M."/>
            <person name="Coombs G.H."/>
            <person name="Mottram J.C."/>
            <person name="Tachezy J."/>
            <person name="Fraser-Liggett C.M."/>
            <person name="Johnson P.J."/>
        </authorList>
    </citation>
    <scope>NUCLEOTIDE SEQUENCE [LARGE SCALE GENOMIC DNA]</scope>
    <source>
        <strain evidence="1">G3</strain>
    </source>
</reference>
<dbReference type="Gene3D" id="2.60.40.10">
    <property type="entry name" value="Immunoglobulins"/>
    <property type="match status" value="1"/>
</dbReference>
<dbReference type="VEuPathDB" id="TrichDB:TVAGG3_0187860"/>
<evidence type="ECO:0000313" key="2">
    <source>
        <dbReference type="Proteomes" id="UP000001542"/>
    </source>
</evidence>
<organism evidence="1 2">
    <name type="scientific">Trichomonas vaginalis (strain ATCC PRA-98 / G3)</name>
    <dbReference type="NCBI Taxonomy" id="412133"/>
    <lineage>
        <taxon>Eukaryota</taxon>
        <taxon>Metamonada</taxon>
        <taxon>Parabasalia</taxon>
        <taxon>Trichomonadida</taxon>
        <taxon>Trichomonadidae</taxon>
        <taxon>Trichomonas</taxon>
    </lineage>
</organism>
<dbReference type="InterPro" id="IPR039103">
    <property type="entry name" value="Spd-2/CEP192"/>
</dbReference>
<dbReference type="GO" id="GO:0090307">
    <property type="term" value="P:mitotic spindle assembly"/>
    <property type="evidence" value="ECO:0000318"/>
    <property type="project" value="GO_Central"/>
</dbReference>
<dbReference type="GO" id="GO:0007098">
    <property type="term" value="P:centrosome cycle"/>
    <property type="evidence" value="ECO:0000318"/>
    <property type="project" value="GO_Central"/>
</dbReference>
<sequence>MSSTFEIANRHYSDYCRIVISSNSAAFKLSKNIIEIPPTSIAKLTIQYDERYPIDNEPEITLVCQKFGIKISRILTLQKSKSKLTINFGTIATGTTFYKECKMKIDEKSQLNLQYPFNYTVVSGVYIFSFHPTEEGQFSQEIELGEISLLLLGKSVKSQIEFDSKRFIISNTTEKALKLTLKSLSKEIKLNNSIFEIDPKGITKLDLNITSNKAEKGLLIAKYNGIKQIITFDVKKYKNQYETEHLASKIDISPEMIIIPAVDQNSNAIPIIIKSNGNFTVKGPKWLEFPSSIEPNEEFSVNCRDFQREICLSRIIVCSENLKEIPILAYKGKSSVRAEEKVELFYSGEDQYEGEIEITNEGDRSMFCILTALDEHPGYDINISQSSAVIKKFSSLKFTFIVKVTDKNTKEFDIPILLYTGDEIIRQIKALLNPNCFFSEIFKGLQIDDELGKFSKKILNFDKKYFNKIFKDMVFVNELTLFTRQNDNLSTILVSPTNLVMNPNKTSNLTLINTSQNRVYFEAKCVSDVKLSNQKGFIESYSELNLQVFCQKQIDSEIEIITQNDRIRVPVSFKTISISNLKSFSISSNIVDFGVCKVLKKKISEFQITNLTGKKIDLFIKSFKKSHVRESVFDYDKYISLSPLAIVEINLEFTPSFQSQFEECVEIVNQDDRESCILKLVGNGIK</sequence>
<dbReference type="PANTHER" id="PTHR16029">
    <property type="entry name" value="CENTROSOMAL PROTEIN OF 192 KDA"/>
    <property type="match status" value="1"/>
</dbReference>
<dbReference type="SMR" id="A2FS08"/>
<dbReference type="GO" id="GO:0000242">
    <property type="term" value="C:pericentriolar material"/>
    <property type="evidence" value="ECO:0000318"/>
    <property type="project" value="GO_Central"/>
</dbReference>
<dbReference type="Proteomes" id="UP000001542">
    <property type="component" value="Unassembled WGS sequence"/>
</dbReference>
<dbReference type="InterPro" id="IPR013783">
    <property type="entry name" value="Ig-like_fold"/>
</dbReference>
<keyword evidence="2" id="KW-1185">Reference proteome</keyword>
<dbReference type="VEuPathDB" id="TrichDB:TVAG_337200"/>
<dbReference type="GO" id="GO:0071539">
    <property type="term" value="P:protein localization to centrosome"/>
    <property type="evidence" value="ECO:0000318"/>
    <property type="project" value="GO_Central"/>
</dbReference>
<dbReference type="InParanoid" id="A2FS08"/>
<dbReference type="OrthoDB" id="10659448at2759"/>
<dbReference type="EMBL" id="DS113974">
    <property type="protein sequence ID" value="EAX92300.1"/>
    <property type="molecule type" value="Genomic_DNA"/>
</dbReference>
<protein>
    <submittedName>
        <fullName evidence="1">Uncharacterized protein</fullName>
    </submittedName>
</protein>
<dbReference type="GO" id="GO:0005737">
    <property type="term" value="C:cytoplasm"/>
    <property type="evidence" value="ECO:0000318"/>
    <property type="project" value="GO_Central"/>
</dbReference>
<evidence type="ECO:0000313" key="1">
    <source>
        <dbReference type="EMBL" id="EAX92300.1"/>
    </source>
</evidence>
<dbReference type="PANTHER" id="PTHR16029:SF11">
    <property type="entry name" value="CENTROSOMAL PROTEIN OF 192 KDA"/>
    <property type="match status" value="1"/>
</dbReference>
<dbReference type="AlphaFoldDB" id="A2FS08"/>
<gene>
    <name evidence="1" type="ORF">TVAG_337200</name>
</gene>